<keyword evidence="3" id="KW-1133">Transmembrane helix</keyword>
<dbReference type="InterPro" id="IPR005299">
    <property type="entry name" value="MeTrfase_7"/>
</dbReference>
<gene>
    <name evidence="4" type="ORF">BBA_09460</name>
</gene>
<dbReference type="AlphaFoldDB" id="J4UFZ9"/>
<keyword evidence="4" id="KW-0489">Methyltransferase</keyword>
<keyword evidence="3" id="KW-0472">Membrane</keyword>
<accession>J4UFZ9</accession>
<evidence type="ECO:0000256" key="3">
    <source>
        <dbReference type="SAM" id="Phobius"/>
    </source>
</evidence>
<feature type="transmembrane region" description="Helical" evidence="3">
    <location>
        <begin position="434"/>
        <end position="454"/>
    </location>
</feature>
<proteinExistence type="predicted"/>
<dbReference type="GO" id="GO:0046872">
    <property type="term" value="F:metal ion binding"/>
    <property type="evidence" value="ECO:0007669"/>
    <property type="project" value="UniProtKB-KW"/>
</dbReference>
<evidence type="ECO:0000256" key="2">
    <source>
        <dbReference type="ARBA" id="ARBA00022842"/>
    </source>
</evidence>
<name>J4UFZ9_BEAB2</name>
<dbReference type="GO" id="GO:0032259">
    <property type="term" value="P:methylation"/>
    <property type="evidence" value="ECO:0007669"/>
    <property type="project" value="UniProtKB-KW"/>
</dbReference>
<keyword evidence="5" id="KW-1185">Reference proteome</keyword>
<dbReference type="PANTHER" id="PTHR31009">
    <property type="entry name" value="S-ADENOSYL-L-METHIONINE:CARBOXYL METHYLTRANSFERASE FAMILY PROTEIN"/>
    <property type="match status" value="1"/>
</dbReference>
<evidence type="ECO:0000256" key="1">
    <source>
        <dbReference type="ARBA" id="ARBA00022723"/>
    </source>
</evidence>
<reference evidence="4 5" key="1">
    <citation type="journal article" date="2012" name="Sci. Rep.">
        <title>Genomic perspectives on the evolution of fungal entomopathogenicity in Beauveria bassiana.</title>
        <authorList>
            <person name="Xiao G."/>
            <person name="Ying S.H."/>
            <person name="Zheng P."/>
            <person name="Wang Z.L."/>
            <person name="Zhang S."/>
            <person name="Xie X.Q."/>
            <person name="Shang Y."/>
            <person name="St Leger R.J."/>
            <person name="Zhao G.P."/>
            <person name="Wang C."/>
            <person name="Feng M.G."/>
        </authorList>
    </citation>
    <scope>NUCLEOTIDE SEQUENCE [LARGE SCALE GENOMIC DNA]</scope>
    <source>
        <strain evidence="4 5">ARSEF 2860</strain>
    </source>
</reference>
<dbReference type="GO" id="GO:0008168">
    <property type="term" value="F:methyltransferase activity"/>
    <property type="evidence" value="ECO:0007669"/>
    <property type="project" value="UniProtKB-KW"/>
</dbReference>
<dbReference type="InParanoid" id="J4UFZ9"/>
<dbReference type="SUPFAM" id="SSF53335">
    <property type="entry name" value="S-adenosyl-L-methionine-dependent methyltransferases"/>
    <property type="match status" value="1"/>
</dbReference>
<dbReference type="Proteomes" id="UP000002762">
    <property type="component" value="Unassembled WGS sequence"/>
</dbReference>
<dbReference type="GeneID" id="19892472"/>
<evidence type="ECO:0000313" key="4">
    <source>
        <dbReference type="EMBL" id="EJP61617.1"/>
    </source>
</evidence>
<dbReference type="EMBL" id="JH725203">
    <property type="protein sequence ID" value="EJP61617.1"/>
    <property type="molecule type" value="Genomic_DNA"/>
</dbReference>
<dbReference type="Gene3D" id="3.40.50.150">
    <property type="entry name" value="Vaccinia Virus protein VP39"/>
    <property type="match status" value="1"/>
</dbReference>
<organism evidence="4 5">
    <name type="scientific">Beauveria bassiana (strain ARSEF 2860)</name>
    <name type="common">White muscardine disease fungus</name>
    <name type="synonym">Tritirachium shiotae</name>
    <dbReference type="NCBI Taxonomy" id="655819"/>
    <lineage>
        <taxon>Eukaryota</taxon>
        <taxon>Fungi</taxon>
        <taxon>Dikarya</taxon>
        <taxon>Ascomycota</taxon>
        <taxon>Pezizomycotina</taxon>
        <taxon>Sordariomycetes</taxon>
        <taxon>Hypocreomycetidae</taxon>
        <taxon>Hypocreales</taxon>
        <taxon>Cordycipitaceae</taxon>
        <taxon>Beauveria</taxon>
    </lineage>
</organism>
<keyword evidence="2" id="KW-0460">Magnesium</keyword>
<dbReference type="RefSeq" id="XP_008602779.1">
    <property type="nucleotide sequence ID" value="XM_008604557.1"/>
</dbReference>
<protein>
    <submittedName>
        <fullName evidence="4">SAM dependent carboxyl methyltransferase</fullName>
    </submittedName>
</protein>
<keyword evidence="4" id="KW-0808">Transferase</keyword>
<dbReference type="HOGENOM" id="CLU_572352_0_0_1"/>
<dbReference type="Pfam" id="PF03492">
    <property type="entry name" value="Methyltransf_7"/>
    <property type="match status" value="1"/>
</dbReference>
<dbReference type="InterPro" id="IPR042086">
    <property type="entry name" value="MeTrfase_capping"/>
</dbReference>
<sequence>MEKQQHTKLAVAPSSLLDISVSMRGNGCYNRNAKIQKAAMVKALSLFPAACENCPFNERLHTVVDYGASEGINSISPLSHFLNSAAWDPAHPIDVQYFLVDTPANDFTSLARTMHSAMPAWAKDYPSARVFPLMIGRSFYQQIVPDRQVHFGFSFSCLQWLSQVPPADAAQNYPFVDRVLLMNSRQNTCRGQSDADLHQFLRVRGDEFVSGAPLILSFVGRSTTCAFWETPVFKCLLLALDEMVGSGLITLTTANLFYPPLFARDLQQVQAVLSSAEVNSTWSTVYLSEEDIEHPKSSKLARPGTSLEESTKYAEEMINFGFVILSEFLKEAIRAQVGPAFIRGKVATPVTGDILDAFDGAMCDWLMLRLREPGWPGSLPVIVALLASLITLCLTLSIDTGLDRRAGAESKTLLGIASRPPRCKEPGALLAHPLFGTALPLTTLGTTFYLRFMARVARTVSKYREKGASDNILDHAP</sequence>
<feature type="transmembrane region" description="Helical" evidence="3">
    <location>
        <begin position="377"/>
        <end position="398"/>
    </location>
</feature>
<dbReference type="Gene3D" id="1.10.1200.270">
    <property type="entry name" value="Methyltransferase, alpha-helical capping domain"/>
    <property type="match status" value="1"/>
</dbReference>
<evidence type="ECO:0000313" key="5">
    <source>
        <dbReference type="Proteomes" id="UP000002762"/>
    </source>
</evidence>
<dbReference type="InterPro" id="IPR029063">
    <property type="entry name" value="SAM-dependent_MTases_sf"/>
</dbReference>
<keyword evidence="1" id="KW-0479">Metal-binding</keyword>
<keyword evidence="3" id="KW-0812">Transmembrane</keyword>